<evidence type="ECO:0000313" key="1">
    <source>
        <dbReference type="EMBL" id="KAL2041783.1"/>
    </source>
</evidence>
<comment type="caution">
    <text evidence="1">The sequence shown here is derived from an EMBL/GenBank/DDBJ whole genome shotgun (WGS) entry which is preliminary data.</text>
</comment>
<name>A0ABR4AEG1_9LECA</name>
<proteinExistence type="predicted"/>
<reference evidence="1 2" key="1">
    <citation type="submission" date="2024-09" db="EMBL/GenBank/DDBJ databases">
        <title>Rethinking Asexuality: The Enigmatic Case of Functional Sexual Genes in Lepraria (Stereocaulaceae).</title>
        <authorList>
            <person name="Doellman M."/>
            <person name="Sun Y."/>
            <person name="Barcenas-Pena A."/>
            <person name="Lumbsch H.T."/>
            <person name="Grewe F."/>
        </authorList>
    </citation>
    <scope>NUCLEOTIDE SEQUENCE [LARGE SCALE GENOMIC DNA]</scope>
    <source>
        <strain evidence="1 2">Mercado 3170</strain>
    </source>
</reference>
<keyword evidence="2" id="KW-1185">Reference proteome</keyword>
<protein>
    <submittedName>
        <fullName evidence="1">Uncharacterized protein</fullName>
    </submittedName>
</protein>
<dbReference type="Proteomes" id="UP001590950">
    <property type="component" value="Unassembled WGS sequence"/>
</dbReference>
<organism evidence="1 2">
    <name type="scientific">Stereocaulon virgatum</name>
    <dbReference type="NCBI Taxonomy" id="373712"/>
    <lineage>
        <taxon>Eukaryota</taxon>
        <taxon>Fungi</taxon>
        <taxon>Dikarya</taxon>
        <taxon>Ascomycota</taxon>
        <taxon>Pezizomycotina</taxon>
        <taxon>Lecanoromycetes</taxon>
        <taxon>OSLEUM clade</taxon>
        <taxon>Lecanoromycetidae</taxon>
        <taxon>Lecanorales</taxon>
        <taxon>Lecanorineae</taxon>
        <taxon>Stereocaulaceae</taxon>
        <taxon>Stereocaulon</taxon>
    </lineage>
</organism>
<dbReference type="EMBL" id="JBEFKJ010000016">
    <property type="protein sequence ID" value="KAL2041783.1"/>
    <property type="molecule type" value="Genomic_DNA"/>
</dbReference>
<accession>A0ABR4AEG1</accession>
<gene>
    <name evidence="1" type="ORF">N7G274_005567</name>
</gene>
<sequence length="124" mass="14297">MRELHALFPELMHQQETSQLTNQYAQIQDRIEGTKETLKDQATRPEGSCNGRGFMLFQSRNGITRTLLGVLDIIGERIETRSASINSRRMKPELCQPTDHSSHIVIMLQRTVVSLHFRRVHITN</sequence>
<evidence type="ECO:0000313" key="2">
    <source>
        <dbReference type="Proteomes" id="UP001590950"/>
    </source>
</evidence>